<keyword evidence="1" id="KW-0472">Membrane</keyword>
<organism evidence="2 3">
    <name type="scientific">Bifidobacterium colobi</name>
    <dbReference type="NCBI Taxonomy" id="2809026"/>
    <lineage>
        <taxon>Bacteria</taxon>
        <taxon>Bacillati</taxon>
        <taxon>Actinomycetota</taxon>
        <taxon>Actinomycetes</taxon>
        <taxon>Bifidobacteriales</taxon>
        <taxon>Bifidobacteriaceae</taxon>
        <taxon>Bifidobacterium</taxon>
    </lineage>
</organism>
<accession>A0ABS5UWG8</accession>
<sequence length="231" mass="24375">MSTTFVWVITIVGLVLCVGCAVAGVIAALRKPKDGSSAAPVATAYIAGTFGEKAISWTDAKARAIAEGCGAAYTSFLKGASSSVTTNQRFGGQVTVTGGPDGLEDVVAPMQVPVPRDAEPFNRAYDRSIRMLMDRTLYGHHVRIYLLDYNENFDGSRYDAVKHENLTALVIALDEGLPSMVESALTRAVADSCPSMGGIVPVAGNHVRFLTVLQPDSSGVQNMYEAVASLA</sequence>
<evidence type="ECO:0000313" key="2">
    <source>
        <dbReference type="EMBL" id="MBT1175454.1"/>
    </source>
</evidence>
<evidence type="ECO:0000313" key="3">
    <source>
        <dbReference type="Proteomes" id="UP000711736"/>
    </source>
</evidence>
<dbReference type="Proteomes" id="UP000711736">
    <property type="component" value="Unassembled WGS sequence"/>
</dbReference>
<proteinExistence type="predicted"/>
<evidence type="ECO:0008006" key="4">
    <source>
        <dbReference type="Google" id="ProtNLM"/>
    </source>
</evidence>
<comment type="caution">
    <text evidence="2">The sequence shown here is derived from an EMBL/GenBank/DDBJ whole genome shotgun (WGS) entry which is preliminary data.</text>
</comment>
<reference evidence="2 3" key="1">
    <citation type="journal article" date="2021" name="Environ. Microbiol.">
        <title>Genetic insights into the dark matter of the mammalian gut microbiota through targeted genome reconstruction.</title>
        <authorList>
            <person name="Lugli G.A."/>
            <person name="Alessandri G."/>
            <person name="Milani C."/>
            <person name="Viappiani A."/>
            <person name="Fontana F."/>
            <person name="Tarracchini C."/>
            <person name="Mancabelli L."/>
            <person name="Argentini C."/>
            <person name="Ruiz L."/>
            <person name="Margolles A."/>
            <person name="van Sinderen D."/>
            <person name="Turroni F."/>
            <person name="Ventura M."/>
        </authorList>
    </citation>
    <scope>NUCLEOTIDE SEQUENCE [LARGE SCALE GENOMIC DNA]</scope>
    <source>
        <strain evidence="2 3">LC6</strain>
    </source>
</reference>
<keyword evidence="1" id="KW-1133">Transmembrane helix</keyword>
<feature type="transmembrane region" description="Helical" evidence="1">
    <location>
        <begin position="6"/>
        <end position="29"/>
    </location>
</feature>
<name>A0ABS5UWG8_9BIFI</name>
<protein>
    <recommendedName>
        <fullName evidence="4">Secreted protein</fullName>
    </recommendedName>
</protein>
<dbReference type="EMBL" id="JAFEJU010000005">
    <property type="protein sequence ID" value="MBT1175454.1"/>
    <property type="molecule type" value="Genomic_DNA"/>
</dbReference>
<gene>
    <name evidence="2" type="ORF">JS530_08095</name>
</gene>
<keyword evidence="1" id="KW-0812">Transmembrane</keyword>
<keyword evidence="3" id="KW-1185">Reference proteome</keyword>
<evidence type="ECO:0000256" key="1">
    <source>
        <dbReference type="SAM" id="Phobius"/>
    </source>
</evidence>
<dbReference type="RefSeq" id="WP_214376673.1">
    <property type="nucleotide sequence ID" value="NZ_JAFEJU010000005.1"/>
</dbReference>